<feature type="domain" description="Ketoreductase" evidence="2">
    <location>
        <begin position="7"/>
        <end position="187"/>
    </location>
</feature>
<sequence length="254" mass="26369">MERFKDKVALITGAGSGIGAATARRLSDEGATLVLVGRTQDKLDAVAAELPAERTTVIPADVADANAVNALFERVIADHGRLDILVNNAGKATVGAITDTDDDTWRQIMGINVDGVFHCCRAALPHLIASKGNIVNTSSVSGIGGDWGMSVYNASKGAVTNFTRALALDHGRDGVRVNAVCPSLTRTDMASGVFEKNHLLDRFAKRMPLGVGAEPADVASAIAFLASDDARFVSGVNLPVDGGLMASNGQPNMG</sequence>
<proteinExistence type="inferred from homology"/>
<evidence type="ECO:0000259" key="2">
    <source>
        <dbReference type="SMART" id="SM00822"/>
    </source>
</evidence>
<gene>
    <name evidence="3" type="ORF">SAOR_10080</name>
</gene>
<dbReference type="NCBIfam" id="NF005559">
    <property type="entry name" value="PRK07231.1"/>
    <property type="match status" value="1"/>
</dbReference>
<name>A0A423PM03_9GAMM</name>
<dbReference type="PANTHER" id="PTHR43975">
    <property type="entry name" value="ZGC:101858"/>
    <property type="match status" value="1"/>
</dbReference>
<reference evidence="3 4" key="1">
    <citation type="submission" date="2013-10" db="EMBL/GenBank/DDBJ databases">
        <title>Salinisphaera orenii MK-B5 Genome Sequencing.</title>
        <authorList>
            <person name="Lai Q."/>
            <person name="Li C."/>
            <person name="Shao Z."/>
        </authorList>
    </citation>
    <scope>NUCLEOTIDE SEQUENCE [LARGE SCALE GENOMIC DNA]</scope>
    <source>
        <strain evidence="3 4">MK-B5</strain>
    </source>
</reference>
<evidence type="ECO:0000313" key="3">
    <source>
        <dbReference type="EMBL" id="ROO26654.1"/>
    </source>
</evidence>
<dbReference type="SUPFAM" id="SSF51735">
    <property type="entry name" value="NAD(P)-binding Rossmann-fold domains"/>
    <property type="match status" value="1"/>
</dbReference>
<dbReference type="AlphaFoldDB" id="A0A423PM03"/>
<dbReference type="FunFam" id="3.40.50.720:FF:000084">
    <property type="entry name" value="Short-chain dehydrogenase reductase"/>
    <property type="match status" value="1"/>
</dbReference>
<dbReference type="InterPro" id="IPR002347">
    <property type="entry name" value="SDR_fam"/>
</dbReference>
<keyword evidence="4" id="KW-1185">Reference proteome</keyword>
<organism evidence="3 4">
    <name type="scientific">Salinisphaera orenii MK-B5</name>
    <dbReference type="NCBI Taxonomy" id="856730"/>
    <lineage>
        <taxon>Bacteria</taxon>
        <taxon>Pseudomonadati</taxon>
        <taxon>Pseudomonadota</taxon>
        <taxon>Gammaproteobacteria</taxon>
        <taxon>Salinisphaerales</taxon>
        <taxon>Salinisphaeraceae</taxon>
        <taxon>Salinisphaera</taxon>
    </lineage>
</organism>
<dbReference type="RefSeq" id="WP_123631312.1">
    <property type="nucleotide sequence ID" value="NZ_AYKH01000019.1"/>
</dbReference>
<dbReference type="InterPro" id="IPR036291">
    <property type="entry name" value="NAD(P)-bd_dom_sf"/>
</dbReference>
<evidence type="ECO:0000256" key="1">
    <source>
        <dbReference type="ARBA" id="ARBA00006484"/>
    </source>
</evidence>
<dbReference type="InterPro" id="IPR057326">
    <property type="entry name" value="KR_dom"/>
</dbReference>
<evidence type="ECO:0000313" key="4">
    <source>
        <dbReference type="Proteomes" id="UP000283993"/>
    </source>
</evidence>
<protein>
    <submittedName>
        <fullName evidence="3">3-oxoacyl-ACP reductase</fullName>
    </submittedName>
</protein>
<comment type="caution">
    <text evidence="3">The sequence shown here is derived from an EMBL/GenBank/DDBJ whole genome shotgun (WGS) entry which is preliminary data.</text>
</comment>
<dbReference type="PRINTS" id="PR00081">
    <property type="entry name" value="GDHRDH"/>
</dbReference>
<dbReference type="PRINTS" id="PR00080">
    <property type="entry name" value="SDRFAMILY"/>
</dbReference>
<dbReference type="Pfam" id="PF13561">
    <property type="entry name" value="adh_short_C2"/>
    <property type="match status" value="1"/>
</dbReference>
<comment type="similarity">
    <text evidence="1">Belongs to the short-chain dehydrogenases/reductases (SDR) family.</text>
</comment>
<dbReference type="Gene3D" id="3.40.50.720">
    <property type="entry name" value="NAD(P)-binding Rossmann-like Domain"/>
    <property type="match status" value="1"/>
</dbReference>
<accession>A0A423PM03</accession>
<dbReference type="PROSITE" id="PS00061">
    <property type="entry name" value="ADH_SHORT"/>
    <property type="match status" value="1"/>
</dbReference>
<dbReference type="PANTHER" id="PTHR43975:SF2">
    <property type="entry name" value="EG:BACR7A4.14 PROTEIN-RELATED"/>
    <property type="match status" value="1"/>
</dbReference>
<dbReference type="EMBL" id="AYKH01000019">
    <property type="protein sequence ID" value="ROO26654.1"/>
    <property type="molecule type" value="Genomic_DNA"/>
</dbReference>
<dbReference type="CDD" id="cd05233">
    <property type="entry name" value="SDR_c"/>
    <property type="match status" value="1"/>
</dbReference>
<dbReference type="SMART" id="SM00822">
    <property type="entry name" value="PKS_KR"/>
    <property type="match status" value="1"/>
</dbReference>
<dbReference type="InterPro" id="IPR020904">
    <property type="entry name" value="Sc_DH/Rdtase_CS"/>
</dbReference>
<dbReference type="Proteomes" id="UP000283993">
    <property type="component" value="Unassembled WGS sequence"/>
</dbReference>